<keyword evidence="2" id="KW-0560">Oxidoreductase</keyword>
<evidence type="ECO:0000313" key="5">
    <source>
        <dbReference type="EMBL" id="MFD2639506.1"/>
    </source>
</evidence>
<evidence type="ECO:0000313" key="6">
    <source>
        <dbReference type="Proteomes" id="UP001597452"/>
    </source>
</evidence>
<feature type="domain" description="Amine oxidase" evidence="4">
    <location>
        <begin position="12"/>
        <end position="437"/>
    </location>
</feature>
<evidence type="ECO:0000256" key="1">
    <source>
        <dbReference type="ARBA" id="ARBA00001974"/>
    </source>
</evidence>
<dbReference type="Pfam" id="PF01593">
    <property type="entry name" value="Amino_oxidase"/>
    <property type="match status" value="1"/>
</dbReference>
<dbReference type="InterPro" id="IPR050464">
    <property type="entry name" value="Zeta_carotene_desat/Oxidored"/>
</dbReference>
<evidence type="ECO:0000256" key="3">
    <source>
        <dbReference type="SAM" id="Phobius"/>
    </source>
</evidence>
<dbReference type="InterPro" id="IPR002937">
    <property type="entry name" value="Amino_oxidase"/>
</dbReference>
<sequence>MKYDVIIIGSGLAGLTAGLLLTKKGYRVLILEKKPFVGGRTASWDEDGMKVESGFHRVIGYYKHFPRVLKKAGINMNKIVMWEEVMDFRSARKGDVTTFGMAPVHGPLKLLKGMFGNTDTISYKDRMSLFPFFINGMKDYLKKPDQLDQVSVKEYAERHHVTNNAFHLVLVPLTAGIFFLPPERFSAYVFFGLLAPSLPRFYKMRMGGFLGGMSELFSDPIARVIEKQGGTILRDHKVTRMIYENGRVKGVVAEGQEFYADETVLATEIGAAKKLITDSSVEHACFNNLLQLPDVPAVTIQFELDRPATPYDRTTFGAGTSLASFTEQSRTTFKHVPGRMSCILAPAERFINMESEDIYQIAIKDAKKLGLEIEGHVVDYRVVKHPKEFYSLEPGHDWMRPDQDTPIKGLTLAGDYTKTSNFATMESAVESGEIAAKIVEDEMTKSAL</sequence>
<dbReference type="InterPro" id="IPR001613">
    <property type="entry name" value="Flavin_amine_oxidase"/>
</dbReference>
<reference evidence="6" key="1">
    <citation type="journal article" date="2019" name="Int. J. Syst. Evol. Microbiol.">
        <title>The Global Catalogue of Microorganisms (GCM) 10K type strain sequencing project: providing services to taxonomists for standard genome sequencing and annotation.</title>
        <authorList>
            <consortium name="The Broad Institute Genomics Platform"/>
            <consortium name="The Broad Institute Genome Sequencing Center for Infectious Disease"/>
            <person name="Wu L."/>
            <person name="Ma J."/>
        </authorList>
    </citation>
    <scope>NUCLEOTIDE SEQUENCE [LARGE SCALE GENOMIC DNA]</scope>
    <source>
        <strain evidence="6">TISTR 1571</strain>
    </source>
</reference>
<keyword evidence="3" id="KW-0472">Membrane</keyword>
<name>A0ABW5QCI3_9BACI</name>
<dbReference type="Proteomes" id="UP001597452">
    <property type="component" value="Unassembled WGS sequence"/>
</dbReference>
<proteinExistence type="predicted"/>
<evidence type="ECO:0000259" key="4">
    <source>
        <dbReference type="Pfam" id="PF01593"/>
    </source>
</evidence>
<dbReference type="RefSeq" id="WP_377329430.1">
    <property type="nucleotide sequence ID" value="NZ_JBHUMZ010000025.1"/>
</dbReference>
<dbReference type="EMBL" id="JBHUMZ010000025">
    <property type="protein sequence ID" value="MFD2639506.1"/>
    <property type="molecule type" value="Genomic_DNA"/>
</dbReference>
<keyword evidence="3" id="KW-0812">Transmembrane</keyword>
<dbReference type="Gene3D" id="3.50.50.60">
    <property type="entry name" value="FAD/NAD(P)-binding domain"/>
    <property type="match status" value="1"/>
</dbReference>
<dbReference type="SUPFAM" id="SSF51905">
    <property type="entry name" value="FAD/NAD(P)-binding domain"/>
    <property type="match status" value="1"/>
</dbReference>
<protein>
    <submittedName>
        <fullName evidence="5">FAD-dependent oxidoreductase</fullName>
    </submittedName>
</protein>
<keyword evidence="6" id="KW-1185">Reference proteome</keyword>
<dbReference type="PANTHER" id="PTHR42923:SF46">
    <property type="entry name" value="AMINE OXIDASE"/>
    <property type="match status" value="1"/>
</dbReference>
<dbReference type="PANTHER" id="PTHR42923">
    <property type="entry name" value="PROTOPORPHYRINOGEN OXIDASE"/>
    <property type="match status" value="1"/>
</dbReference>
<comment type="cofactor">
    <cofactor evidence="1">
        <name>FAD</name>
        <dbReference type="ChEBI" id="CHEBI:57692"/>
    </cofactor>
</comment>
<gene>
    <name evidence="5" type="ORF">ACFSW4_11555</name>
</gene>
<evidence type="ECO:0000256" key="2">
    <source>
        <dbReference type="ARBA" id="ARBA00023002"/>
    </source>
</evidence>
<feature type="transmembrane region" description="Helical" evidence="3">
    <location>
        <begin position="6"/>
        <end position="22"/>
    </location>
</feature>
<organism evidence="5 6">
    <name type="scientific">Piscibacillus salipiscarius</name>
    <dbReference type="NCBI Taxonomy" id="299480"/>
    <lineage>
        <taxon>Bacteria</taxon>
        <taxon>Bacillati</taxon>
        <taxon>Bacillota</taxon>
        <taxon>Bacilli</taxon>
        <taxon>Bacillales</taxon>
        <taxon>Bacillaceae</taxon>
        <taxon>Piscibacillus</taxon>
    </lineage>
</organism>
<keyword evidence="3" id="KW-1133">Transmembrane helix</keyword>
<dbReference type="InterPro" id="IPR036188">
    <property type="entry name" value="FAD/NAD-bd_sf"/>
</dbReference>
<dbReference type="Gene3D" id="3.90.660.50">
    <property type="match status" value="1"/>
</dbReference>
<dbReference type="PRINTS" id="PR00757">
    <property type="entry name" value="AMINEOXDASEF"/>
</dbReference>
<comment type="caution">
    <text evidence="5">The sequence shown here is derived from an EMBL/GenBank/DDBJ whole genome shotgun (WGS) entry which is preliminary data.</text>
</comment>
<accession>A0ABW5QCI3</accession>